<evidence type="ECO:0000313" key="3">
    <source>
        <dbReference type="EMBL" id="OQX09050.1"/>
    </source>
</evidence>
<gene>
    <name evidence="3" type="ORF">BWK73_23805</name>
</gene>
<protein>
    <recommendedName>
        <fullName evidence="2">DUF418 domain-containing protein</fullName>
    </recommendedName>
</protein>
<dbReference type="EMBL" id="MTEJ01000156">
    <property type="protein sequence ID" value="OQX09050.1"/>
    <property type="molecule type" value="Genomic_DNA"/>
</dbReference>
<dbReference type="PANTHER" id="PTHR30590">
    <property type="entry name" value="INNER MEMBRANE PROTEIN"/>
    <property type="match status" value="1"/>
</dbReference>
<evidence type="ECO:0000259" key="2">
    <source>
        <dbReference type="Pfam" id="PF04235"/>
    </source>
</evidence>
<sequence length="369" mass="40389">MTREEGFVPAPKAPRPRLDVLDVLRGFAILGIFFINLPSMDSMGGGIGVTHLSAVDAAAQTFIDLFFEGTQRGMLQMLFGAGMILLTAKAMLPDGSVSIADTYLRRNMWLVLFGLLHIFVVRWGYDILHVYGLAALFLFTFRKLSALTAFALGLSITFTVQLMGGGIHGAELLNNTTKPPAEMDAVQMWYESVKGLGLWSTVAEAFGTMLIGVALFKWGIIQGLRSGHFYLVLMILGYSIGLALRIPALENLSQPAMEPNPSELGRLCMTIGHVGLINMLWKSQIGVRLLSPFKAAGRTAFTLYVMQSVIGIWILWASWGPLTQLKFGAAGGLATAVLVLALQVVLANLWLRKFDGGPLEMLWRRLVRL</sequence>
<comment type="caution">
    <text evidence="3">The sequence shown here is derived from an EMBL/GenBank/DDBJ whole genome shotgun (WGS) entry which is preliminary data.</text>
</comment>
<keyword evidence="1" id="KW-1133">Transmembrane helix</keyword>
<name>A0A1Y1QM71_9GAMM</name>
<keyword evidence="1" id="KW-0812">Transmembrane</keyword>
<reference evidence="3 4" key="1">
    <citation type="submission" date="2017-01" db="EMBL/GenBank/DDBJ databases">
        <title>Novel large sulfur bacteria in the metagenomes of groundwater-fed chemosynthetic microbial mats in the Lake Huron basin.</title>
        <authorList>
            <person name="Sharrar A.M."/>
            <person name="Flood B.E."/>
            <person name="Bailey J.V."/>
            <person name="Jones D.S."/>
            <person name="Biddanda B."/>
            <person name="Ruberg S.A."/>
            <person name="Marcus D.N."/>
            <person name="Dick G.J."/>
        </authorList>
    </citation>
    <scope>NUCLEOTIDE SEQUENCE [LARGE SCALE GENOMIC DNA]</scope>
    <source>
        <strain evidence="3">A8</strain>
    </source>
</reference>
<feature type="transmembrane region" description="Helical" evidence="1">
    <location>
        <begin position="196"/>
        <end position="216"/>
    </location>
</feature>
<evidence type="ECO:0000313" key="4">
    <source>
        <dbReference type="Proteomes" id="UP000192491"/>
    </source>
</evidence>
<dbReference type="InterPro" id="IPR007349">
    <property type="entry name" value="DUF418"/>
</dbReference>
<feature type="transmembrane region" description="Helical" evidence="1">
    <location>
        <begin position="20"/>
        <end position="37"/>
    </location>
</feature>
<feature type="domain" description="DUF418" evidence="2">
    <location>
        <begin position="215"/>
        <end position="367"/>
    </location>
</feature>
<feature type="transmembrane region" description="Helical" evidence="1">
    <location>
        <begin position="264"/>
        <end position="281"/>
    </location>
</feature>
<accession>A0A1Y1QM71</accession>
<feature type="transmembrane region" description="Helical" evidence="1">
    <location>
        <begin position="112"/>
        <end position="139"/>
    </location>
</feature>
<dbReference type="Pfam" id="PF04235">
    <property type="entry name" value="DUF418"/>
    <property type="match status" value="1"/>
</dbReference>
<organism evidence="3 4">
    <name type="scientific">Thiothrix lacustris</name>
    <dbReference type="NCBI Taxonomy" id="525917"/>
    <lineage>
        <taxon>Bacteria</taxon>
        <taxon>Pseudomonadati</taxon>
        <taxon>Pseudomonadota</taxon>
        <taxon>Gammaproteobacteria</taxon>
        <taxon>Thiotrichales</taxon>
        <taxon>Thiotrichaceae</taxon>
        <taxon>Thiothrix</taxon>
    </lineage>
</organism>
<dbReference type="Proteomes" id="UP000192491">
    <property type="component" value="Unassembled WGS sequence"/>
</dbReference>
<feature type="transmembrane region" description="Helical" evidence="1">
    <location>
        <begin position="146"/>
        <end position="167"/>
    </location>
</feature>
<proteinExistence type="predicted"/>
<feature type="transmembrane region" description="Helical" evidence="1">
    <location>
        <begin position="331"/>
        <end position="351"/>
    </location>
</feature>
<feature type="transmembrane region" description="Helical" evidence="1">
    <location>
        <begin position="301"/>
        <end position="319"/>
    </location>
</feature>
<evidence type="ECO:0000256" key="1">
    <source>
        <dbReference type="SAM" id="Phobius"/>
    </source>
</evidence>
<feature type="transmembrane region" description="Helical" evidence="1">
    <location>
        <begin position="228"/>
        <end position="244"/>
    </location>
</feature>
<dbReference type="PANTHER" id="PTHR30590:SF2">
    <property type="entry name" value="INNER MEMBRANE PROTEIN"/>
    <property type="match status" value="1"/>
</dbReference>
<dbReference type="InterPro" id="IPR052529">
    <property type="entry name" value="Bact_Transport_Assoc"/>
</dbReference>
<keyword evidence="1" id="KW-0472">Membrane</keyword>
<dbReference type="AlphaFoldDB" id="A0A1Y1QM71"/>